<dbReference type="AlphaFoldDB" id="A0A0G0FQ75"/>
<name>A0A0G0FQ75_9BACT</name>
<reference evidence="2 3" key="1">
    <citation type="journal article" date="2015" name="Nature">
        <title>rRNA introns, odd ribosomes, and small enigmatic genomes across a large radiation of phyla.</title>
        <authorList>
            <person name="Brown C.T."/>
            <person name="Hug L.A."/>
            <person name="Thomas B.C."/>
            <person name="Sharon I."/>
            <person name="Castelle C.J."/>
            <person name="Singh A."/>
            <person name="Wilkins M.J."/>
            <person name="Williams K.H."/>
            <person name="Banfield J.F."/>
        </authorList>
    </citation>
    <scope>NUCLEOTIDE SEQUENCE [LARGE SCALE GENOMIC DNA]</scope>
</reference>
<organism evidence="2 3">
    <name type="scientific">Candidatus Daviesbacteria bacterium GW2011_GWA1_36_8</name>
    <dbReference type="NCBI Taxonomy" id="1618417"/>
    <lineage>
        <taxon>Bacteria</taxon>
        <taxon>Candidatus Daviesiibacteriota</taxon>
    </lineage>
</organism>
<accession>A0A0G0FQ75</accession>
<proteinExistence type="predicted"/>
<feature type="region of interest" description="Disordered" evidence="1">
    <location>
        <begin position="1"/>
        <end position="99"/>
    </location>
</feature>
<comment type="caution">
    <text evidence="2">The sequence shown here is derived from an EMBL/GenBank/DDBJ whole genome shotgun (WGS) entry which is preliminary data.</text>
</comment>
<evidence type="ECO:0000256" key="1">
    <source>
        <dbReference type="SAM" id="MobiDB-lite"/>
    </source>
</evidence>
<evidence type="ECO:0000313" key="2">
    <source>
        <dbReference type="EMBL" id="KKQ15975.1"/>
    </source>
</evidence>
<dbReference type="Proteomes" id="UP000034448">
    <property type="component" value="Unassembled WGS sequence"/>
</dbReference>
<gene>
    <name evidence="2" type="ORF">US28_C0007G0066</name>
</gene>
<protein>
    <submittedName>
        <fullName evidence="2">Uncharacterized protein</fullName>
    </submittedName>
</protein>
<sequence>MTRERFIMPGEGEPGGPIPPPADNNEGPRPTPGPETPNIPRNPFEGMTPEQAADYLEAQAERIRQQAQAAREAEGGGQPPQGPPTESRPPSLEGEPENPEDIWSRVADQQRRQQGQPTVPPSDEVRQEALMRSRMYGDALSSQLMEALVNKDFDQADAVIEGRLRAVEEDEQDVAGQQQNVQQLMHIVDSVFATKDEWRLELAEKLHARLQLHLGNFTSRYIGGEALSGVITNFQQRHWQSILRTAGVRRMIQFLEEKDETGAVGAYYRNTEADPESPRYSKYKKFFNYDSLDSDKQKSARQKMWIMDRQIQLIKEARGSADHLGFKYIKDYTENSELIQYALTKLEETDLRTSRSKNSFTVIQEMISEAKDQDSRLHQILPQEDIQKLLSFIYIQKTNPRTGQPLLDEQGNPVFELDAKGNPIPSPQTDQGSFELNKFGQDFDWLMYELQRSLRLASRAHLTTTQANSYDGPHWKKGTQAPREFKAGNIEVGVLNPEAALEKPALIQLNPKLVFDFTQWSDPGWNVPDSIKDFVDPNTHKRGTVTLELGKDPHLLNLIPDLTDQEKLQRYGDLSPNAAIRPTEQQIEQKKEDDAKIAAMKWLRSNKMHLIMITWEKTWRHVYKEYWDDLDFSKAQSGISGRESRKTTHFPITLEKPGEDKPGIVKELRKYTHTGAMSLDQLFAYESAINIFAEWDSNFAKVKGYAARLKGGDQLRAKLTGGQKPDLLNNPQSLANPTEAISEIRNHLKTYMSDSPEDQQEVNSITRDWVEAVAGFNKDLIHSYFPEYKNADSLTLDNIIYGARGAGLIDHHATEELANKLIGPLPWRAILVNKKLLSFSGGLFEMLKKMAQAIATGK</sequence>
<evidence type="ECO:0000313" key="3">
    <source>
        <dbReference type="Proteomes" id="UP000034448"/>
    </source>
</evidence>
<dbReference type="EMBL" id="LBSJ01000007">
    <property type="protein sequence ID" value="KKQ15975.1"/>
    <property type="molecule type" value="Genomic_DNA"/>
</dbReference>